<keyword evidence="3" id="KW-0964">Secreted</keyword>
<sequence>MTKVATLVVFISVILLFNLVVAWEVDGDDVKWCEFTDEFVGGCGPEQCYIEFLGKYGKYGNVNATNCICNSTPSGSLHTCACQVHCGVIPPQPPI</sequence>
<evidence type="ECO:0000313" key="7">
    <source>
        <dbReference type="Proteomes" id="UP001497516"/>
    </source>
</evidence>
<evidence type="ECO:0000256" key="2">
    <source>
        <dbReference type="ARBA" id="ARBA00006722"/>
    </source>
</evidence>
<keyword evidence="4 5" id="KW-0732">Signal</keyword>
<feature type="chain" id="PRO_5043696353" evidence="5">
    <location>
        <begin position="23"/>
        <end position="95"/>
    </location>
</feature>
<keyword evidence="7" id="KW-1185">Reference proteome</keyword>
<evidence type="ECO:0000256" key="4">
    <source>
        <dbReference type="ARBA" id="ARBA00022729"/>
    </source>
</evidence>
<dbReference type="AlphaFoldDB" id="A0AAV2DQ25"/>
<dbReference type="InterPro" id="IPR010682">
    <property type="entry name" value="SCRL"/>
</dbReference>
<dbReference type="GO" id="GO:0007165">
    <property type="term" value="P:signal transduction"/>
    <property type="evidence" value="ECO:0007669"/>
    <property type="project" value="InterPro"/>
</dbReference>
<organism evidence="6 7">
    <name type="scientific">Linum trigynum</name>
    <dbReference type="NCBI Taxonomy" id="586398"/>
    <lineage>
        <taxon>Eukaryota</taxon>
        <taxon>Viridiplantae</taxon>
        <taxon>Streptophyta</taxon>
        <taxon>Embryophyta</taxon>
        <taxon>Tracheophyta</taxon>
        <taxon>Spermatophyta</taxon>
        <taxon>Magnoliopsida</taxon>
        <taxon>eudicotyledons</taxon>
        <taxon>Gunneridae</taxon>
        <taxon>Pentapetalae</taxon>
        <taxon>rosids</taxon>
        <taxon>fabids</taxon>
        <taxon>Malpighiales</taxon>
        <taxon>Linaceae</taxon>
        <taxon>Linum</taxon>
    </lineage>
</organism>
<gene>
    <name evidence="6" type="ORF">LTRI10_LOCUS17438</name>
</gene>
<dbReference type="EMBL" id="OZ034816">
    <property type="protein sequence ID" value="CAL1375652.1"/>
    <property type="molecule type" value="Genomic_DNA"/>
</dbReference>
<comment type="subcellular location">
    <subcellularLocation>
        <location evidence="1">Secreted</location>
    </subcellularLocation>
</comment>
<evidence type="ECO:0000256" key="1">
    <source>
        <dbReference type="ARBA" id="ARBA00004613"/>
    </source>
</evidence>
<evidence type="ECO:0000256" key="3">
    <source>
        <dbReference type="ARBA" id="ARBA00022525"/>
    </source>
</evidence>
<comment type="similarity">
    <text evidence="2">Belongs to the DEFL family.</text>
</comment>
<dbReference type="PANTHER" id="PTHR34450:SF2">
    <property type="entry name" value="SCR-LIKE PROTEIN"/>
    <property type="match status" value="1"/>
</dbReference>
<reference evidence="6 7" key="1">
    <citation type="submission" date="2024-04" db="EMBL/GenBank/DDBJ databases">
        <authorList>
            <person name="Fracassetti M."/>
        </authorList>
    </citation>
    <scope>NUCLEOTIDE SEQUENCE [LARGE SCALE GENOMIC DNA]</scope>
</reference>
<feature type="signal peptide" evidence="5">
    <location>
        <begin position="1"/>
        <end position="22"/>
    </location>
</feature>
<dbReference type="PANTHER" id="PTHR34450">
    <property type="entry name" value="DEFENSIN-LIKE PROTEIN 245-RELATED"/>
    <property type="match status" value="1"/>
</dbReference>
<dbReference type="Proteomes" id="UP001497516">
    <property type="component" value="Chromosome 3"/>
</dbReference>
<proteinExistence type="inferred from homology"/>
<protein>
    <submittedName>
        <fullName evidence="6">Uncharacterized protein</fullName>
    </submittedName>
</protein>
<dbReference type="GO" id="GO:0005576">
    <property type="term" value="C:extracellular region"/>
    <property type="evidence" value="ECO:0007669"/>
    <property type="project" value="UniProtKB-SubCell"/>
</dbReference>
<name>A0AAV2DQ25_9ROSI</name>
<evidence type="ECO:0000256" key="5">
    <source>
        <dbReference type="SAM" id="SignalP"/>
    </source>
</evidence>
<evidence type="ECO:0000313" key="6">
    <source>
        <dbReference type="EMBL" id="CAL1375652.1"/>
    </source>
</evidence>
<accession>A0AAV2DQ25</accession>